<dbReference type="KEGG" id="hgn:E6W36_08150"/>
<protein>
    <recommendedName>
        <fullName evidence="5">Argininosuccinate lyase</fullName>
    </recommendedName>
</protein>
<feature type="region of interest" description="Disordered" evidence="1">
    <location>
        <begin position="47"/>
        <end position="72"/>
    </location>
</feature>
<accession>A0A4D7C6T0</accession>
<evidence type="ECO:0000313" key="3">
    <source>
        <dbReference type="EMBL" id="QCI79525.1"/>
    </source>
</evidence>
<evidence type="ECO:0008006" key="5">
    <source>
        <dbReference type="Google" id="ProtNLM"/>
    </source>
</evidence>
<dbReference type="EMBL" id="CP039704">
    <property type="protein sequence ID" value="QCI79525.1"/>
    <property type="molecule type" value="Genomic_DNA"/>
</dbReference>
<sequence length="72" mass="7469">MPASIRRSAARLSCLAALALLAGCGLFGGKGKPTPEVATPKVEMKQVEKQVGGGVRPDTENRAYSSEAITPQ</sequence>
<reference evidence="4" key="1">
    <citation type="submission" date="2019-04" db="EMBL/GenBank/DDBJ databases">
        <title>Complete genome sequence of Sphingomonas sp. W1-2-3.</title>
        <authorList>
            <person name="Im W.T."/>
        </authorList>
    </citation>
    <scope>NUCLEOTIDE SEQUENCE [LARGE SCALE GENOMIC DNA]</scope>
    <source>
        <strain evidence="4">W1-2-3</strain>
    </source>
</reference>
<keyword evidence="2" id="KW-0732">Signal</keyword>
<evidence type="ECO:0000256" key="1">
    <source>
        <dbReference type="SAM" id="MobiDB-lite"/>
    </source>
</evidence>
<feature type="chain" id="PRO_5020563502" description="Argininosuccinate lyase" evidence="2">
    <location>
        <begin position="23"/>
        <end position="72"/>
    </location>
</feature>
<evidence type="ECO:0000256" key="2">
    <source>
        <dbReference type="SAM" id="SignalP"/>
    </source>
</evidence>
<gene>
    <name evidence="3" type="ORF">E6W36_08150</name>
</gene>
<dbReference type="PROSITE" id="PS51257">
    <property type="entry name" value="PROKAR_LIPOPROTEIN"/>
    <property type="match status" value="1"/>
</dbReference>
<dbReference type="Proteomes" id="UP000298714">
    <property type="component" value="Chromosome"/>
</dbReference>
<feature type="compositionally biased region" description="Polar residues" evidence="1">
    <location>
        <begin position="62"/>
        <end position="72"/>
    </location>
</feature>
<name>A0A4D7C6T0_9SPHN</name>
<organism evidence="3 4">
    <name type="scientific">Hankyongella ginsenosidimutans</name>
    <dbReference type="NCBI Taxonomy" id="1763828"/>
    <lineage>
        <taxon>Bacteria</taxon>
        <taxon>Pseudomonadati</taxon>
        <taxon>Pseudomonadota</taxon>
        <taxon>Alphaproteobacteria</taxon>
        <taxon>Sphingomonadales</taxon>
        <taxon>Sphingomonadaceae</taxon>
        <taxon>Hankyongella</taxon>
    </lineage>
</organism>
<dbReference type="RefSeq" id="WP_222872324.1">
    <property type="nucleotide sequence ID" value="NZ_CP039704.1"/>
</dbReference>
<dbReference type="AlphaFoldDB" id="A0A4D7C6T0"/>
<evidence type="ECO:0000313" key="4">
    <source>
        <dbReference type="Proteomes" id="UP000298714"/>
    </source>
</evidence>
<feature type="signal peptide" evidence="2">
    <location>
        <begin position="1"/>
        <end position="22"/>
    </location>
</feature>
<proteinExistence type="predicted"/>
<keyword evidence="4" id="KW-1185">Reference proteome</keyword>